<dbReference type="EMBL" id="JMIR01000002">
    <property type="protein sequence ID" value="KEO84785.1"/>
    <property type="molecule type" value="Genomic_DNA"/>
</dbReference>
<dbReference type="RefSeq" id="WP_038083870.1">
    <property type="nucleotide sequence ID" value="NZ_JMIR01000002.1"/>
</dbReference>
<evidence type="ECO:0000313" key="2">
    <source>
        <dbReference type="Proteomes" id="UP000027931"/>
    </source>
</evidence>
<sequence>MSDHQRLTAEELAAMRGRLSRATLGPWVYDEYGNVNGPDTGYGELRVATLQKCARHENLANGIFISTARTDMPRLLDEVDALIAAYNEQAEKIARYEALFEEIEAVDNDDYEDDYHEMKAIASSARQGG</sequence>
<gene>
    <name evidence="1" type="ORF">EL26_01885</name>
</gene>
<dbReference type="STRING" id="1157490.EL26_01885"/>
<organism evidence="1 2">
    <name type="scientific">Tumebacillus flagellatus</name>
    <dbReference type="NCBI Taxonomy" id="1157490"/>
    <lineage>
        <taxon>Bacteria</taxon>
        <taxon>Bacillati</taxon>
        <taxon>Bacillota</taxon>
        <taxon>Bacilli</taxon>
        <taxon>Bacillales</taxon>
        <taxon>Alicyclobacillaceae</taxon>
        <taxon>Tumebacillus</taxon>
    </lineage>
</organism>
<reference evidence="1 2" key="1">
    <citation type="journal article" date="2013" name="Int. J. Syst. Evol. Microbiol.">
        <title>Tumebacillus flagellatus sp. nov., an alpha-amylase/pullulanase-producing bacterium isolated from cassava wastewater.</title>
        <authorList>
            <person name="Wang Q."/>
            <person name="Xie N."/>
            <person name="Qin Y."/>
            <person name="Shen N."/>
            <person name="Zhu J."/>
            <person name="Mi H."/>
            <person name="Huang R."/>
        </authorList>
    </citation>
    <scope>NUCLEOTIDE SEQUENCE [LARGE SCALE GENOMIC DNA]</scope>
    <source>
        <strain evidence="1 2">GST4</strain>
    </source>
</reference>
<keyword evidence="2" id="KW-1185">Reference proteome</keyword>
<evidence type="ECO:0000313" key="1">
    <source>
        <dbReference type="EMBL" id="KEO84785.1"/>
    </source>
</evidence>
<protein>
    <submittedName>
        <fullName evidence="1">Uncharacterized protein</fullName>
    </submittedName>
</protein>
<proteinExistence type="predicted"/>
<comment type="caution">
    <text evidence="1">The sequence shown here is derived from an EMBL/GenBank/DDBJ whole genome shotgun (WGS) entry which is preliminary data.</text>
</comment>
<dbReference type="AlphaFoldDB" id="A0A074LW29"/>
<accession>A0A074LW29</accession>
<dbReference type="Proteomes" id="UP000027931">
    <property type="component" value="Unassembled WGS sequence"/>
</dbReference>
<name>A0A074LW29_9BACL</name>